<proteinExistence type="predicted"/>
<dbReference type="Proteomes" id="UP000237105">
    <property type="component" value="Unassembled WGS sequence"/>
</dbReference>
<dbReference type="AlphaFoldDB" id="A0A2P5DNV5"/>
<reference evidence="2" key="1">
    <citation type="submission" date="2016-06" db="EMBL/GenBank/DDBJ databases">
        <title>Parallel loss of symbiosis genes in relatives of nitrogen-fixing non-legume Parasponia.</title>
        <authorList>
            <person name="Van Velzen R."/>
            <person name="Holmer R."/>
            <person name="Bu F."/>
            <person name="Rutten L."/>
            <person name="Van Zeijl A."/>
            <person name="Liu W."/>
            <person name="Santuari L."/>
            <person name="Cao Q."/>
            <person name="Sharma T."/>
            <person name="Shen D."/>
            <person name="Roswanjaya Y."/>
            <person name="Wardhani T."/>
            <person name="Kalhor M.S."/>
            <person name="Jansen J."/>
            <person name="Van den Hoogen J."/>
            <person name="Gungor B."/>
            <person name="Hartog M."/>
            <person name="Hontelez J."/>
            <person name="Verver J."/>
            <person name="Yang W.-C."/>
            <person name="Schijlen E."/>
            <person name="Repin R."/>
            <person name="Schilthuizen M."/>
            <person name="Schranz E."/>
            <person name="Heidstra R."/>
            <person name="Miyata K."/>
            <person name="Fedorova E."/>
            <person name="Kohlen W."/>
            <person name="Bisseling T."/>
            <person name="Smit S."/>
            <person name="Geurts R."/>
        </authorList>
    </citation>
    <scope>NUCLEOTIDE SEQUENCE [LARGE SCALE GENOMIC DNA]</scope>
    <source>
        <strain evidence="2">cv. WU1-14</strain>
    </source>
</reference>
<comment type="caution">
    <text evidence="1">The sequence shown here is derived from an EMBL/GenBank/DDBJ whole genome shotgun (WGS) entry which is preliminary data.</text>
</comment>
<keyword evidence="2" id="KW-1185">Reference proteome</keyword>
<gene>
    <name evidence="1" type="ORF">PanWU01x14_046890</name>
</gene>
<organism evidence="1 2">
    <name type="scientific">Parasponia andersonii</name>
    <name type="common">Sponia andersonii</name>
    <dbReference type="NCBI Taxonomy" id="3476"/>
    <lineage>
        <taxon>Eukaryota</taxon>
        <taxon>Viridiplantae</taxon>
        <taxon>Streptophyta</taxon>
        <taxon>Embryophyta</taxon>
        <taxon>Tracheophyta</taxon>
        <taxon>Spermatophyta</taxon>
        <taxon>Magnoliopsida</taxon>
        <taxon>eudicotyledons</taxon>
        <taxon>Gunneridae</taxon>
        <taxon>Pentapetalae</taxon>
        <taxon>rosids</taxon>
        <taxon>fabids</taxon>
        <taxon>Rosales</taxon>
        <taxon>Cannabaceae</taxon>
        <taxon>Parasponia</taxon>
    </lineage>
</organism>
<dbReference type="EMBL" id="JXTB01000026">
    <property type="protein sequence ID" value="PON74972.1"/>
    <property type="molecule type" value="Genomic_DNA"/>
</dbReference>
<accession>A0A2P5DNV5</accession>
<evidence type="ECO:0000313" key="1">
    <source>
        <dbReference type="EMBL" id="PON74972.1"/>
    </source>
</evidence>
<protein>
    <submittedName>
        <fullName evidence="1">Uncharacterized protein</fullName>
    </submittedName>
</protein>
<name>A0A2P5DNV5_PARAD</name>
<evidence type="ECO:0000313" key="2">
    <source>
        <dbReference type="Proteomes" id="UP000237105"/>
    </source>
</evidence>
<sequence>MDRTLRNVTEIGPRPFTLENFFIRSLHQVVFRAKVFLSSVATAGARDRHSGDDEQGVQAL</sequence>